<organism evidence="3 4">
    <name type="scientific">Steinernema hermaphroditum</name>
    <dbReference type="NCBI Taxonomy" id="289476"/>
    <lineage>
        <taxon>Eukaryota</taxon>
        <taxon>Metazoa</taxon>
        <taxon>Ecdysozoa</taxon>
        <taxon>Nematoda</taxon>
        <taxon>Chromadorea</taxon>
        <taxon>Rhabditida</taxon>
        <taxon>Tylenchina</taxon>
        <taxon>Panagrolaimomorpha</taxon>
        <taxon>Strongyloidoidea</taxon>
        <taxon>Steinernematidae</taxon>
        <taxon>Steinernema</taxon>
    </lineage>
</organism>
<dbReference type="AlphaFoldDB" id="A0AA39IQZ6"/>
<comment type="caution">
    <text evidence="3">The sequence shown here is derived from an EMBL/GenBank/DDBJ whole genome shotgun (WGS) entry which is preliminary data.</text>
</comment>
<evidence type="ECO:0000313" key="4">
    <source>
        <dbReference type="Proteomes" id="UP001175271"/>
    </source>
</evidence>
<evidence type="ECO:0000256" key="2">
    <source>
        <dbReference type="SAM" id="SignalP"/>
    </source>
</evidence>
<accession>A0AA39IQZ6</accession>
<gene>
    <name evidence="3" type="ORF">QR680_011065</name>
</gene>
<keyword evidence="2" id="KW-0732">Signal</keyword>
<feature type="signal peptide" evidence="2">
    <location>
        <begin position="1"/>
        <end position="18"/>
    </location>
</feature>
<sequence length="87" mass="10117">MLFRSVLLPFLICQSVYCLNLTSDISQDNTAKEDKDDDAYNALIFWIIAVIAFFGFLSICLLVAPDIRRPPRRNYEPLDDTYDDYFP</sequence>
<reference evidence="3" key="1">
    <citation type="submission" date="2023-06" db="EMBL/GenBank/DDBJ databases">
        <title>Genomic analysis of the entomopathogenic nematode Steinernema hermaphroditum.</title>
        <authorList>
            <person name="Schwarz E.M."/>
            <person name="Heppert J.K."/>
            <person name="Baniya A."/>
            <person name="Schwartz H.T."/>
            <person name="Tan C.-H."/>
            <person name="Antoshechkin I."/>
            <person name="Sternberg P.W."/>
            <person name="Goodrich-Blair H."/>
            <person name="Dillman A.R."/>
        </authorList>
    </citation>
    <scope>NUCLEOTIDE SEQUENCE</scope>
    <source>
        <strain evidence="3">PS9179</strain>
        <tissue evidence="3">Whole animal</tissue>
    </source>
</reference>
<name>A0AA39IQZ6_9BILA</name>
<keyword evidence="1" id="KW-1133">Transmembrane helix</keyword>
<evidence type="ECO:0000256" key="1">
    <source>
        <dbReference type="SAM" id="Phobius"/>
    </source>
</evidence>
<feature type="transmembrane region" description="Helical" evidence="1">
    <location>
        <begin position="42"/>
        <end position="64"/>
    </location>
</feature>
<evidence type="ECO:0000313" key="3">
    <source>
        <dbReference type="EMBL" id="KAK0428887.1"/>
    </source>
</evidence>
<protein>
    <submittedName>
        <fullName evidence="3">Uncharacterized protein</fullName>
    </submittedName>
</protein>
<keyword evidence="1" id="KW-0472">Membrane</keyword>
<proteinExistence type="predicted"/>
<dbReference type="Proteomes" id="UP001175271">
    <property type="component" value="Unassembled WGS sequence"/>
</dbReference>
<dbReference type="EMBL" id="JAUCMV010000001">
    <property type="protein sequence ID" value="KAK0428887.1"/>
    <property type="molecule type" value="Genomic_DNA"/>
</dbReference>
<feature type="chain" id="PRO_5041421738" evidence="2">
    <location>
        <begin position="19"/>
        <end position="87"/>
    </location>
</feature>
<keyword evidence="1" id="KW-0812">Transmembrane</keyword>
<keyword evidence="4" id="KW-1185">Reference proteome</keyword>